<evidence type="ECO:0000259" key="13">
    <source>
        <dbReference type="Pfam" id="PF23559"/>
    </source>
</evidence>
<evidence type="ECO:0000256" key="3">
    <source>
        <dbReference type="ARBA" id="ARBA00008894"/>
    </source>
</evidence>
<keyword evidence="8" id="KW-0547">Nucleotide-binding</keyword>
<feature type="domain" description="Disease resistance R13L4/SHOC-2-like LRR" evidence="14">
    <location>
        <begin position="581"/>
        <end position="878"/>
    </location>
</feature>
<keyword evidence="16" id="KW-1185">Reference proteome</keyword>
<organism evidence="15 16">
    <name type="scientific">Forsythia ovata</name>
    <dbReference type="NCBI Taxonomy" id="205694"/>
    <lineage>
        <taxon>Eukaryota</taxon>
        <taxon>Viridiplantae</taxon>
        <taxon>Streptophyta</taxon>
        <taxon>Embryophyta</taxon>
        <taxon>Tracheophyta</taxon>
        <taxon>Spermatophyta</taxon>
        <taxon>Magnoliopsida</taxon>
        <taxon>eudicotyledons</taxon>
        <taxon>Gunneridae</taxon>
        <taxon>Pentapetalae</taxon>
        <taxon>asterids</taxon>
        <taxon>lamiids</taxon>
        <taxon>Lamiales</taxon>
        <taxon>Oleaceae</taxon>
        <taxon>Forsythieae</taxon>
        <taxon>Forsythia</taxon>
    </lineage>
</organism>
<dbReference type="Gene3D" id="3.80.10.10">
    <property type="entry name" value="Ribonuclease Inhibitor"/>
    <property type="match status" value="1"/>
</dbReference>
<feature type="region of interest" description="Disordered" evidence="11">
    <location>
        <begin position="122"/>
        <end position="149"/>
    </location>
</feature>
<comment type="similarity">
    <text evidence="3">Belongs to the disease resistance NB-LRR family.</text>
</comment>
<dbReference type="GO" id="GO:0005737">
    <property type="term" value="C:cytoplasm"/>
    <property type="evidence" value="ECO:0007669"/>
    <property type="project" value="UniProtKB-SubCell"/>
</dbReference>
<comment type="function">
    <text evidence="1">Confers resistance to late blight (Phytophthora infestans) races carrying the avirulence gene Avr1. Resistance proteins guard the plant against pathogens that contain an appropriate avirulence protein via an indirect interaction with this avirulence protein. That triggers a defense system including the hypersensitive response, which restricts the pathogen growth.</text>
</comment>
<dbReference type="Pfam" id="PF23598">
    <property type="entry name" value="LRR_14"/>
    <property type="match status" value="1"/>
</dbReference>
<evidence type="ECO:0000256" key="6">
    <source>
        <dbReference type="ARBA" id="ARBA00022667"/>
    </source>
</evidence>
<evidence type="ECO:0000256" key="9">
    <source>
        <dbReference type="ARBA" id="ARBA00022821"/>
    </source>
</evidence>
<proteinExistence type="inferred from homology"/>
<evidence type="ECO:0000256" key="10">
    <source>
        <dbReference type="ARBA" id="ARBA00022840"/>
    </source>
</evidence>
<evidence type="ECO:0000256" key="11">
    <source>
        <dbReference type="SAM" id="MobiDB-lite"/>
    </source>
</evidence>
<dbReference type="InterPro" id="IPR002182">
    <property type="entry name" value="NB-ARC"/>
</dbReference>
<dbReference type="CDD" id="cd14798">
    <property type="entry name" value="RX-CC_like"/>
    <property type="match status" value="1"/>
</dbReference>
<dbReference type="AlphaFoldDB" id="A0ABD1U5C2"/>
<evidence type="ECO:0000256" key="7">
    <source>
        <dbReference type="ARBA" id="ARBA00022737"/>
    </source>
</evidence>
<dbReference type="FunFam" id="3.40.50.300:FF:001091">
    <property type="entry name" value="Probable disease resistance protein At1g61300"/>
    <property type="match status" value="1"/>
</dbReference>
<dbReference type="Pfam" id="PF23559">
    <property type="entry name" value="WHD_DRP"/>
    <property type="match status" value="1"/>
</dbReference>
<evidence type="ECO:0000313" key="16">
    <source>
        <dbReference type="Proteomes" id="UP001604277"/>
    </source>
</evidence>
<dbReference type="PANTHER" id="PTHR23155">
    <property type="entry name" value="DISEASE RESISTANCE PROTEIN RP"/>
    <property type="match status" value="1"/>
</dbReference>
<feature type="compositionally biased region" description="Polar residues" evidence="11">
    <location>
        <begin position="124"/>
        <end position="133"/>
    </location>
</feature>
<protein>
    <submittedName>
        <fullName evidence="15">Disease resistance RPP8-like protein 3</fullName>
    </submittedName>
</protein>
<keyword evidence="5" id="KW-0433">Leucine-rich repeat</keyword>
<dbReference type="InterPro" id="IPR038005">
    <property type="entry name" value="RX-like_CC"/>
</dbReference>
<comment type="caution">
    <text evidence="15">The sequence shown here is derived from an EMBL/GenBank/DDBJ whole genome shotgun (WGS) entry which is preliminary data.</text>
</comment>
<dbReference type="InterPro" id="IPR032675">
    <property type="entry name" value="LRR_dom_sf"/>
</dbReference>
<feature type="domain" description="Disease resistance protein winged helix" evidence="13">
    <location>
        <begin position="408"/>
        <end position="476"/>
    </location>
</feature>
<evidence type="ECO:0000313" key="15">
    <source>
        <dbReference type="EMBL" id="KAL2519785.1"/>
    </source>
</evidence>
<dbReference type="InterPro" id="IPR044974">
    <property type="entry name" value="Disease_R_plants"/>
</dbReference>
<dbReference type="Gene3D" id="1.10.8.430">
    <property type="entry name" value="Helical domain of apoptotic protease-activating factors"/>
    <property type="match status" value="1"/>
</dbReference>
<dbReference type="SUPFAM" id="SSF52540">
    <property type="entry name" value="P-loop containing nucleoside triphosphate hydrolases"/>
    <property type="match status" value="1"/>
</dbReference>
<evidence type="ECO:0000259" key="12">
    <source>
        <dbReference type="Pfam" id="PF00931"/>
    </source>
</evidence>
<evidence type="ECO:0000256" key="5">
    <source>
        <dbReference type="ARBA" id="ARBA00022614"/>
    </source>
</evidence>
<keyword evidence="10" id="KW-0067">ATP-binding</keyword>
<dbReference type="GO" id="GO:0051607">
    <property type="term" value="P:defense response to virus"/>
    <property type="evidence" value="ECO:0007669"/>
    <property type="project" value="UniProtKB-ARBA"/>
</dbReference>
<evidence type="ECO:0000256" key="4">
    <source>
        <dbReference type="ARBA" id="ARBA00022490"/>
    </source>
</evidence>
<reference evidence="16" key="1">
    <citation type="submission" date="2024-07" db="EMBL/GenBank/DDBJ databases">
        <title>Two chromosome-level genome assemblies of Korean endemic species Abeliophyllum distichum and Forsythia ovata (Oleaceae).</title>
        <authorList>
            <person name="Jang H."/>
        </authorList>
    </citation>
    <scope>NUCLEOTIDE SEQUENCE [LARGE SCALE GENOMIC DNA]</scope>
</reference>
<dbReference type="Gene3D" id="1.10.10.10">
    <property type="entry name" value="Winged helix-like DNA-binding domain superfamily/Winged helix DNA-binding domain"/>
    <property type="match status" value="1"/>
</dbReference>
<dbReference type="EMBL" id="JBFOLJ010000007">
    <property type="protein sequence ID" value="KAL2519785.1"/>
    <property type="molecule type" value="Genomic_DNA"/>
</dbReference>
<dbReference type="InterPro" id="IPR027417">
    <property type="entry name" value="P-loop_NTPase"/>
</dbReference>
<dbReference type="Proteomes" id="UP001604277">
    <property type="component" value="Unassembled WGS sequence"/>
</dbReference>
<dbReference type="PRINTS" id="PR00364">
    <property type="entry name" value="DISEASERSIST"/>
</dbReference>
<dbReference type="InterPro" id="IPR055414">
    <property type="entry name" value="LRR_R13L4/SHOC2-like"/>
</dbReference>
<keyword evidence="9" id="KW-0611">Plant defense</keyword>
<dbReference type="FunFam" id="1.10.10.10:FF:000322">
    <property type="entry name" value="Probable disease resistance protein At1g63360"/>
    <property type="match status" value="1"/>
</dbReference>
<evidence type="ECO:0000256" key="2">
    <source>
        <dbReference type="ARBA" id="ARBA00004496"/>
    </source>
</evidence>
<dbReference type="GO" id="GO:0005524">
    <property type="term" value="F:ATP binding"/>
    <property type="evidence" value="ECO:0007669"/>
    <property type="project" value="UniProtKB-KW"/>
</dbReference>
<dbReference type="SUPFAM" id="SSF52058">
    <property type="entry name" value="L domain-like"/>
    <property type="match status" value="1"/>
</dbReference>
<dbReference type="InterPro" id="IPR058922">
    <property type="entry name" value="WHD_DRP"/>
</dbReference>
<evidence type="ECO:0000256" key="8">
    <source>
        <dbReference type="ARBA" id="ARBA00022741"/>
    </source>
</evidence>
<gene>
    <name evidence="15" type="ORF">Fot_23708</name>
</gene>
<keyword evidence="6" id="KW-0381">Hypersensitive response</keyword>
<comment type="subcellular location">
    <subcellularLocation>
        <location evidence="2">Cytoplasm</location>
    </subcellularLocation>
</comment>
<evidence type="ECO:0000259" key="14">
    <source>
        <dbReference type="Pfam" id="PF23598"/>
    </source>
</evidence>
<dbReference type="Pfam" id="PF00931">
    <property type="entry name" value="NB-ARC"/>
    <property type="match status" value="1"/>
</dbReference>
<dbReference type="InterPro" id="IPR036388">
    <property type="entry name" value="WH-like_DNA-bd_sf"/>
</dbReference>
<keyword evidence="7" id="KW-0677">Repeat</keyword>
<sequence>MAYAALLSLKHLLEHTLDHDYQYLFLNEKPQIESLLQKLCFLQDFLDHSPQKISETIDCLESQIIDAAYEVEDIIESHITDRVREEIARGYSLTPFCLKLEEVIEEIDSIKKRVEKIKDENDIQDLQTRTEPSPDSLKQPASSSGKSSMVGLDDDIMKIKEWLTAEVLSNLETLSVVGMGGIGKTTLTRKVYDDGFSVYRFHIRAWVSVSQEYNERELLLELLDSMKKPTDKLREKSFEQLAEYLYKTLKGTRYLIVLDDMWDTKVWDKVKRSFPNDRNGSRIMVTTRLENVGCYANSRSTPYHMRFLNEGESWNLFCENVFGKDGCPTELNQIGKKIVQNCQGLPLAIVVIAGLLSKATKTQHDWSNIGENLSSVIASNDDNCLKILSLSYKHLPHHLKGCFLYIGIFPEDYDISVSELVKLWVAERLLKPVRSKSLEDVAWEYLLELVDRNLILVHKKSSIGKIKTCRIHDLLRYFCVREAQRVNFFHVKNQGLCGISEGTKVRRLRIRSHRKLHDLDNCLQNMCLRSVLNFDLENNLSSEIIINSFGLEYNLSSKKLRNSRLLSVFDTSNTSINEFPVNLRYFACKMKVVRSFPALLYPLRNLQILICRNGISEISEIWEMRQLRHVKFREMVLPAPPPSAGNLSVCRLSSVTHSVHPFCTTSIFQKSIIVLDNLQTLSNVVNFRCTEEVLRRIPNLKKLGIFFNPGVVLDNRYYCLNNLARLHKLESLNLSSGDSYLRTTTIFENWSRRSSLKNIAFPISLKKLSLSGCCLPWEDMTIVGSLPNLQVLKLFSDSFIGLEWEPNEREFLQLKYLRLDRIYLQNWIADNIHFPSLERLVIDQCTHLEEIPSGIGEIPTLELIEVYFCSDSVVTSAKQIQEEQHGSGNDYLQVRIFTWFGFGFGKLFKV</sequence>
<dbReference type="GO" id="GO:0009626">
    <property type="term" value="P:plant-type hypersensitive response"/>
    <property type="evidence" value="ECO:0007669"/>
    <property type="project" value="UniProtKB-KW"/>
</dbReference>
<dbReference type="PANTHER" id="PTHR23155:SF1152">
    <property type="entry name" value="AAA+ ATPASE DOMAIN-CONTAINING PROTEIN"/>
    <property type="match status" value="1"/>
</dbReference>
<dbReference type="Gene3D" id="3.40.50.300">
    <property type="entry name" value="P-loop containing nucleotide triphosphate hydrolases"/>
    <property type="match status" value="1"/>
</dbReference>
<name>A0ABD1U5C2_9LAMI</name>
<accession>A0ABD1U5C2</accession>
<feature type="domain" description="NB-ARC" evidence="12">
    <location>
        <begin position="154"/>
        <end position="325"/>
    </location>
</feature>
<keyword evidence="4" id="KW-0963">Cytoplasm</keyword>
<dbReference type="InterPro" id="IPR042197">
    <property type="entry name" value="Apaf_helical"/>
</dbReference>
<dbReference type="Gene3D" id="1.20.5.4130">
    <property type="match status" value="1"/>
</dbReference>
<evidence type="ECO:0000256" key="1">
    <source>
        <dbReference type="ARBA" id="ARBA00002074"/>
    </source>
</evidence>